<dbReference type="Pfam" id="PF09678">
    <property type="entry name" value="Caa3_CtaG"/>
    <property type="match status" value="1"/>
</dbReference>
<evidence type="ECO:0000259" key="7">
    <source>
        <dbReference type="Pfam" id="PF05425"/>
    </source>
</evidence>
<feature type="transmembrane region" description="Helical" evidence="6">
    <location>
        <begin position="381"/>
        <end position="402"/>
    </location>
</feature>
<organism evidence="8 9">
    <name type="scientific">Nonomuraea zeae</name>
    <dbReference type="NCBI Taxonomy" id="1642303"/>
    <lineage>
        <taxon>Bacteria</taxon>
        <taxon>Bacillati</taxon>
        <taxon>Actinomycetota</taxon>
        <taxon>Actinomycetes</taxon>
        <taxon>Streptosporangiales</taxon>
        <taxon>Streptosporangiaceae</taxon>
        <taxon>Nonomuraea</taxon>
    </lineage>
</organism>
<comment type="caution">
    <text evidence="8">The sequence shown here is derived from an EMBL/GenBank/DDBJ whole genome shotgun (WGS) entry which is preliminary data.</text>
</comment>
<feature type="transmembrane region" description="Helical" evidence="6">
    <location>
        <begin position="455"/>
        <end position="478"/>
    </location>
</feature>
<feature type="transmembrane region" description="Helical" evidence="6">
    <location>
        <begin position="525"/>
        <end position="548"/>
    </location>
</feature>
<dbReference type="InterPro" id="IPR019108">
    <property type="entry name" value="Caa3_assmbl_CtaG-rel"/>
</dbReference>
<dbReference type="EMBL" id="VCKX01000155">
    <property type="protein sequence ID" value="TMR27937.1"/>
    <property type="molecule type" value="Genomic_DNA"/>
</dbReference>
<protein>
    <recommendedName>
        <fullName evidence="7">Copper resistance protein D domain-containing protein</fullName>
    </recommendedName>
</protein>
<evidence type="ECO:0000256" key="2">
    <source>
        <dbReference type="ARBA" id="ARBA00022475"/>
    </source>
</evidence>
<dbReference type="GO" id="GO:0006825">
    <property type="term" value="P:copper ion transport"/>
    <property type="evidence" value="ECO:0007669"/>
    <property type="project" value="InterPro"/>
</dbReference>
<keyword evidence="3 6" id="KW-0812">Transmembrane</keyword>
<dbReference type="AlphaFoldDB" id="A0A5S4G4J9"/>
<dbReference type="InterPro" id="IPR032694">
    <property type="entry name" value="CopC/D"/>
</dbReference>
<feature type="transmembrane region" description="Helical" evidence="6">
    <location>
        <begin position="294"/>
        <end position="315"/>
    </location>
</feature>
<evidence type="ECO:0000313" key="9">
    <source>
        <dbReference type="Proteomes" id="UP000306628"/>
    </source>
</evidence>
<sequence>MRARTCAAGAVLAGVVVLVAALKFGGGIVETEIAGLPSAGPLTDWGLPLARFGVNLCAVGCVGTLVAAMLAPATSPETAGCTRAAGWWALGWAACAALSYLLTVSSIIPMPLADLLAFPDLLSFGASSPQAQALLLVLALATVLVPFTLLPRVPGWARLATAAFAILPPAYVGHAASSGDHDIAVSALLSHLLAASVWVGGLVAVLVHFRRSDGLATVLPRFSTVALCCFAAVAVSGLAGAWVRLNTPADLYQSRYGQLLLVKILALAVLGWFGWTHRRRTVARVSERSVRHTFVRLAAGEAVVMAAAMGLAAGLSRTPPPVTAGAHGEQALGYDLAPFSLGALLTEVRPDPAILLLLALPAIGYWLGLRRLASWPPARTLAWYAGLALAAFVLLGGVGGYARAMPSVQALQHVVLSVVAPALLCLGAPVTLASRATTATSQYGNLGGRVLTWRFVTHPAFVLAACTLPGLLLYGTAWLPWSLSGHVPHLLTGLLFLLTGLPAFWVAAGVDPLPRAFPPAARGRLLAVVTLVQLTLGVILLLGPPVAAGWYAAAVPAGVPDVLADQRVAGALFLLLPLPPIALLAVGLARQAKGTPGRVTRTYTVAGR</sequence>
<dbReference type="RefSeq" id="WP_138694585.1">
    <property type="nucleotide sequence ID" value="NZ_JBHSAZ010000052.1"/>
</dbReference>
<feature type="transmembrane region" description="Helical" evidence="6">
    <location>
        <begin position="352"/>
        <end position="369"/>
    </location>
</feature>
<feature type="transmembrane region" description="Helical" evidence="6">
    <location>
        <begin position="183"/>
        <end position="207"/>
    </location>
</feature>
<evidence type="ECO:0000256" key="1">
    <source>
        <dbReference type="ARBA" id="ARBA00004651"/>
    </source>
</evidence>
<dbReference type="GO" id="GO:0005886">
    <property type="term" value="C:plasma membrane"/>
    <property type="evidence" value="ECO:0007669"/>
    <property type="project" value="UniProtKB-SubCell"/>
</dbReference>
<dbReference type="InterPro" id="IPR008457">
    <property type="entry name" value="Cu-R_CopD_dom"/>
</dbReference>
<evidence type="ECO:0000256" key="3">
    <source>
        <dbReference type="ARBA" id="ARBA00022692"/>
    </source>
</evidence>
<dbReference type="Pfam" id="PF05425">
    <property type="entry name" value="CopD"/>
    <property type="match status" value="1"/>
</dbReference>
<accession>A0A5S4G4J9</accession>
<reference evidence="8 9" key="1">
    <citation type="submission" date="2019-05" db="EMBL/GenBank/DDBJ databases">
        <title>Draft genome sequence of Nonomuraea zeae DSM 100528.</title>
        <authorList>
            <person name="Saricaoglu S."/>
            <person name="Isik K."/>
        </authorList>
    </citation>
    <scope>NUCLEOTIDE SEQUENCE [LARGE SCALE GENOMIC DNA]</scope>
    <source>
        <strain evidence="8 9">DSM 100528</strain>
    </source>
</reference>
<dbReference type="PANTHER" id="PTHR34820">
    <property type="entry name" value="INNER MEMBRANE PROTEIN YEBZ"/>
    <property type="match status" value="1"/>
</dbReference>
<evidence type="ECO:0000256" key="5">
    <source>
        <dbReference type="ARBA" id="ARBA00023136"/>
    </source>
</evidence>
<feature type="transmembrane region" description="Helical" evidence="6">
    <location>
        <begin position="568"/>
        <end position="589"/>
    </location>
</feature>
<feature type="transmembrane region" description="Helical" evidence="6">
    <location>
        <begin position="85"/>
        <end position="110"/>
    </location>
</feature>
<keyword evidence="2" id="KW-1003">Cell membrane</keyword>
<comment type="subcellular location">
    <subcellularLocation>
        <location evidence="1">Cell membrane</location>
        <topology evidence="1">Multi-pass membrane protein</topology>
    </subcellularLocation>
</comment>
<evidence type="ECO:0000313" key="8">
    <source>
        <dbReference type="EMBL" id="TMR27937.1"/>
    </source>
</evidence>
<evidence type="ECO:0000256" key="6">
    <source>
        <dbReference type="SAM" id="Phobius"/>
    </source>
</evidence>
<keyword evidence="4 6" id="KW-1133">Transmembrane helix</keyword>
<feature type="domain" description="Copper resistance protein D" evidence="7">
    <location>
        <begin position="217"/>
        <end position="315"/>
    </location>
</feature>
<evidence type="ECO:0000256" key="4">
    <source>
        <dbReference type="ARBA" id="ARBA00022989"/>
    </source>
</evidence>
<feature type="transmembrane region" description="Helical" evidence="6">
    <location>
        <begin position="490"/>
        <end position="513"/>
    </location>
</feature>
<feature type="transmembrane region" description="Helical" evidence="6">
    <location>
        <begin position="255"/>
        <end position="273"/>
    </location>
</feature>
<feature type="transmembrane region" description="Helical" evidence="6">
    <location>
        <begin position="414"/>
        <end position="434"/>
    </location>
</feature>
<dbReference type="OrthoDB" id="3526112at2"/>
<feature type="transmembrane region" description="Helical" evidence="6">
    <location>
        <begin position="156"/>
        <end position="177"/>
    </location>
</feature>
<dbReference type="Proteomes" id="UP000306628">
    <property type="component" value="Unassembled WGS sequence"/>
</dbReference>
<name>A0A5S4G4J9_9ACTN</name>
<proteinExistence type="predicted"/>
<keyword evidence="5 6" id="KW-0472">Membrane</keyword>
<feature type="transmembrane region" description="Helical" evidence="6">
    <location>
        <begin position="130"/>
        <end position="149"/>
    </location>
</feature>
<gene>
    <name evidence="8" type="ORF">ETD85_37565</name>
</gene>
<keyword evidence="9" id="KW-1185">Reference proteome</keyword>
<feature type="transmembrane region" description="Helical" evidence="6">
    <location>
        <begin position="45"/>
        <end position="73"/>
    </location>
</feature>
<feature type="transmembrane region" description="Helical" evidence="6">
    <location>
        <begin position="219"/>
        <end position="243"/>
    </location>
</feature>
<dbReference type="PANTHER" id="PTHR34820:SF4">
    <property type="entry name" value="INNER MEMBRANE PROTEIN YEBZ"/>
    <property type="match status" value="1"/>
</dbReference>